<dbReference type="EMBL" id="BMRP01000073">
    <property type="protein sequence ID" value="GGV01783.1"/>
    <property type="molecule type" value="Genomic_DNA"/>
</dbReference>
<name>A0ABQ2VNA9_9ACTN</name>
<protein>
    <recommendedName>
        <fullName evidence="3">AAA+ ATPase domain-containing protein</fullName>
    </recommendedName>
</protein>
<gene>
    <name evidence="1" type="ORF">GCM10010211_81350</name>
</gene>
<evidence type="ECO:0008006" key="3">
    <source>
        <dbReference type="Google" id="ProtNLM"/>
    </source>
</evidence>
<evidence type="ECO:0000313" key="2">
    <source>
        <dbReference type="Proteomes" id="UP000654471"/>
    </source>
</evidence>
<evidence type="ECO:0000313" key="1">
    <source>
        <dbReference type="EMBL" id="GGV01783.1"/>
    </source>
</evidence>
<dbReference type="Gene3D" id="3.40.50.300">
    <property type="entry name" value="P-loop containing nucleotide triphosphate hydrolases"/>
    <property type="match status" value="1"/>
</dbReference>
<dbReference type="SUPFAM" id="SSF52540">
    <property type="entry name" value="P-loop containing nucleoside triphosphate hydrolases"/>
    <property type="match status" value="1"/>
</dbReference>
<comment type="caution">
    <text evidence="1">The sequence shown here is derived from an EMBL/GenBank/DDBJ whole genome shotgun (WGS) entry which is preliminary data.</text>
</comment>
<accession>A0ABQ2VNA9</accession>
<dbReference type="Proteomes" id="UP000654471">
    <property type="component" value="Unassembled WGS sequence"/>
</dbReference>
<dbReference type="InterPro" id="IPR027417">
    <property type="entry name" value="P-loop_NTPase"/>
</dbReference>
<organism evidence="1 2">
    <name type="scientific">Streptomyces albospinus</name>
    <dbReference type="NCBI Taxonomy" id="285515"/>
    <lineage>
        <taxon>Bacteria</taxon>
        <taxon>Bacillati</taxon>
        <taxon>Actinomycetota</taxon>
        <taxon>Actinomycetes</taxon>
        <taxon>Kitasatosporales</taxon>
        <taxon>Streptomycetaceae</taxon>
        <taxon>Streptomyces</taxon>
    </lineage>
</organism>
<reference evidence="2" key="1">
    <citation type="journal article" date="2019" name="Int. J. Syst. Evol. Microbiol.">
        <title>The Global Catalogue of Microorganisms (GCM) 10K type strain sequencing project: providing services to taxonomists for standard genome sequencing and annotation.</title>
        <authorList>
            <consortium name="The Broad Institute Genomics Platform"/>
            <consortium name="The Broad Institute Genome Sequencing Center for Infectious Disease"/>
            <person name="Wu L."/>
            <person name="Ma J."/>
        </authorList>
    </citation>
    <scope>NUCLEOTIDE SEQUENCE [LARGE SCALE GENOMIC DNA]</scope>
    <source>
        <strain evidence="2">JCM 3399</strain>
    </source>
</reference>
<sequence>MKSHRIDDVTVRGIVDGPVRRRPPQPEWRDTLTNWRAAVNRVIDPPELADCAPLDIELAADDPRFLFHGSMRPVRTPAINTALKVVRTQLQANAKRSTGRIGVIIEGPRNTGKTTLMQYLGRHYEQRMNELYEVDENRIPVIALSVPAQGRGGNRNWASAFAYFLGLERDGGSDPTRSICHVMRHSGTKLVLIDGIERLQPGSDVQQSFAFLEHISDETGATFVYCGRGSRSIVDPMTRDRETALERDEDPWGDHPVLVTSRLGYDQSGKDRFRRIVNEFDKDLRLFHHKQGDLTKLSPILHVRSKGYLRAVSQLICQAAQQAMLTKQERITEELLETLTVGRVIAI</sequence>
<proteinExistence type="predicted"/>
<dbReference type="InterPro" id="IPR008868">
    <property type="entry name" value="TniB"/>
</dbReference>
<dbReference type="RefSeq" id="WP_189308428.1">
    <property type="nucleotide sequence ID" value="NZ_BMRP01000073.1"/>
</dbReference>
<keyword evidence="2" id="KW-1185">Reference proteome</keyword>
<dbReference type="Pfam" id="PF05621">
    <property type="entry name" value="TniB"/>
    <property type="match status" value="1"/>
</dbReference>